<proteinExistence type="predicted"/>
<dbReference type="Pfam" id="PF00989">
    <property type="entry name" value="PAS"/>
    <property type="match status" value="2"/>
</dbReference>
<comment type="caution">
    <text evidence="5">The sequence shown here is derived from an EMBL/GenBank/DDBJ whole genome shotgun (WGS) entry which is preliminary data.</text>
</comment>
<dbReference type="GO" id="GO:0006355">
    <property type="term" value="P:regulation of DNA-templated transcription"/>
    <property type="evidence" value="ECO:0007669"/>
    <property type="project" value="InterPro"/>
</dbReference>
<evidence type="ECO:0000313" key="5">
    <source>
        <dbReference type="EMBL" id="NNG23311.1"/>
    </source>
</evidence>
<evidence type="ECO:0000259" key="4">
    <source>
        <dbReference type="PROSITE" id="PS50887"/>
    </source>
</evidence>
<sequence>MPAAPLPPDELDRLSLLDALKLLDTPPEPVFDRVTRLASRLLGVPIALFSLVDADRQWFKSRVGLDAPETPREHAFCAHAIGMSEPLVVNDASLDPRFSDNPLVKDAPNVRFYAGVPIRTTAGLAIGTLCAIDSRPRELSQDQAEVLDDLAAILTKEVQSRERMAVARDHLERSSDVLGASEARFRTIFDIASVGIALVAPDGGWISVNKALCDIVGYTEEELWGLTFQQITHPDDISRDVDQLQALARGDIAQHQMEKRYIRKDGSTVWINLNVSPKRNAQGRVEYNVAVIKDIDAQKRAQQDIGALNTDLERRVAERTAELQEANRLLLDAAERQRVAEQELRAREAEIRSVVENANDAYIGLDEAGIVTAWNRQAEETFGWSRAEALGRALEELIIPPEFHERHRNGMQRYLSTRTATVVDQRLELPAVRRDGSTLTVEVRIRALEVNGRIMFSAFLHDITERKQEQAKREYESRHDMLTGLLNRRALMESVPLAQARAGRSGKTVGMLFIDLDGFKAVNDSQGHEAGDILLGVIAERLRQGVRKTDSVFRLSGDEFTVLLEDMADTFDDAHTVAEKLISSISEPVELPGRAVRVRASIGIALDVAGAGAVRHPDELLKEADGFMYRAKKAGRGRVCSAKYPC</sequence>
<feature type="domain" description="GGDEF" evidence="4">
    <location>
        <begin position="507"/>
        <end position="644"/>
    </location>
</feature>
<accession>A0A7Y2JYE2</accession>
<name>A0A7Y2JYE2_9BURK</name>
<dbReference type="InterPro" id="IPR000160">
    <property type="entry name" value="GGDEF_dom"/>
</dbReference>
<dbReference type="AlphaFoldDB" id="A0A7Y2JYE2"/>
<dbReference type="RefSeq" id="WP_171083769.1">
    <property type="nucleotide sequence ID" value="NZ_JABAIV010000003.1"/>
</dbReference>
<dbReference type="CDD" id="cd01949">
    <property type="entry name" value="GGDEF"/>
    <property type="match status" value="1"/>
</dbReference>
<feature type="domain" description="PAS" evidence="2">
    <location>
        <begin position="347"/>
        <end position="418"/>
    </location>
</feature>
<dbReference type="PROSITE" id="PS50887">
    <property type="entry name" value="GGDEF"/>
    <property type="match status" value="1"/>
</dbReference>
<dbReference type="InterPro" id="IPR000700">
    <property type="entry name" value="PAS-assoc_C"/>
</dbReference>
<dbReference type="InterPro" id="IPR001610">
    <property type="entry name" value="PAC"/>
</dbReference>
<dbReference type="SUPFAM" id="SSF55785">
    <property type="entry name" value="PYP-like sensor domain (PAS domain)"/>
    <property type="match status" value="2"/>
</dbReference>
<dbReference type="Pfam" id="PF00990">
    <property type="entry name" value="GGDEF"/>
    <property type="match status" value="1"/>
</dbReference>
<feature type="domain" description="PAS" evidence="2">
    <location>
        <begin position="181"/>
        <end position="251"/>
    </location>
</feature>
<feature type="domain" description="PAC" evidence="3">
    <location>
        <begin position="425"/>
        <end position="475"/>
    </location>
</feature>
<dbReference type="InterPro" id="IPR029787">
    <property type="entry name" value="Nucleotide_cyclase"/>
</dbReference>
<dbReference type="SUPFAM" id="SSF55073">
    <property type="entry name" value="Nucleotide cyclase"/>
    <property type="match status" value="1"/>
</dbReference>
<dbReference type="EMBL" id="JABAIV010000003">
    <property type="protein sequence ID" value="NNG23311.1"/>
    <property type="molecule type" value="Genomic_DNA"/>
</dbReference>
<dbReference type="InterPro" id="IPR052155">
    <property type="entry name" value="Biofilm_reg_signaling"/>
</dbReference>
<dbReference type="Gene3D" id="3.30.450.40">
    <property type="match status" value="1"/>
</dbReference>
<dbReference type="PANTHER" id="PTHR44757:SF2">
    <property type="entry name" value="BIOFILM ARCHITECTURE MAINTENANCE PROTEIN MBAA"/>
    <property type="match status" value="1"/>
</dbReference>
<dbReference type="SMART" id="SM00086">
    <property type="entry name" value="PAC"/>
    <property type="match status" value="2"/>
</dbReference>
<keyword evidence="6" id="KW-1185">Reference proteome</keyword>
<evidence type="ECO:0000313" key="6">
    <source>
        <dbReference type="Proteomes" id="UP000533905"/>
    </source>
</evidence>
<dbReference type="Gene3D" id="3.30.70.270">
    <property type="match status" value="1"/>
</dbReference>
<dbReference type="PROSITE" id="PS50112">
    <property type="entry name" value="PAS"/>
    <property type="match status" value="2"/>
</dbReference>
<feature type="domain" description="PAC" evidence="3">
    <location>
        <begin position="255"/>
        <end position="307"/>
    </location>
</feature>
<dbReference type="Proteomes" id="UP000533905">
    <property type="component" value="Unassembled WGS sequence"/>
</dbReference>
<dbReference type="SUPFAM" id="SSF55781">
    <property type="entry name" value="GAF domain-like"/>
    <property type="match status" value="1"/>
</dbReference>
<dbReference type="NCBIfam" id="TIGR00229">
    <property type="entry name" value="sensory_box"/>
    <property type="match status" value="2"/>
</dbReference>
<dbReference type="PROSITE" id="PS50113">
    <property type="entry name" value="PAC"/>
    <property type="match status" value="2"/>
</dbReference>
<dbReference type="InterPro" id="IPR029016">
    <property type="entry name" value="GAF-like_dom_sf"/>
</dbReference>
<feature type="coiled-coil region" evidence="1">
    <location>
        <begin position="309"/>
        <end position="343"/>
    </location>
</feature>
<organism evidence="5 6">
    <name type="scientific">Telluria aromaticivorans</name>
    <dbReference type="NCBI Taxonomy" id="2725995"/>
    <lineage>
        <taxon>Bacteria</taxon>
        <taxon>Pseudomonadati</taxon>
        <taxon>Pseudomonadota</taxon>
        <taxon>Betaproteobacteria</taxon>
        <taxon>Burkholderiales</taxon>
        <taxon>Oxalobacteraceae</taxon>
        <taxon>Telluria group</taxon>
        <taxon>Telluria</taxon>
    </lineage>
</organism>
<evidence type="ECO:0000256" key="1">
    <source>
        <dbReference type="SAM" id="Coils"/>
    </source>
</evidence>
<dbReference type="NCBIfam" id="TIGR00254">
    <property type="entry name" value="GGDEF"/>
    <property type="match status" value="1"/>
</dbReference>
<dbReference type="InterPro" id="IPR013767">
    <property type="entry name" value="PAS_fold"/>
</dbReference>
<dbReference type="CDD" id="cd00130">
    <property type="entry name" value="PAS"/>
    <property type="match status" value="2"/>
</dbReference>
<dbReference type="InterPro" id="IPR000014">
    <property type="entry name" value="PAS"/>
</dbReference>
<dbReference type="InterPro" id="IPR035965">
    <property type="entry name" value="PAS-like_dom_sf"/>
</dbReference>
<dbReference type="InterPro" id="IPR003018">
    <property type="entry name" value="GAF"/>
</dbReference>
<dbReference type="SMART" id="SM00267">
    <property type="entry name" value="GGDEF"/>
    <property type="match status" value="1"/>
</dbReference>
<dbReference type="Gene3D" id="3.30.450.20">
    <property type="entry name" value="PAS domain"/>
    <property type="match status" value="2"/>
</dbReference>
<dbReference type="SMART" id="SM00091">
    <property type="entry name" value="PAS"/>
    <property type="match status" value="2"/>
</dbReference>
<evidence type="ECO:0000259" key="3">
    <source>
        <dbReference type="PROSITE" id="PS50113"/>
    </source>
</evidence>
<evidence type="ECO:0000259" key="2">
    <source>
        <dbReference type="PROSITE" id="PS50112"/>
    </source>
</evidence>
<protein>
    <submittedName>
        <fullName evidence="5">PAS domain S-box protein</fullName>
    </submittedName>
</protein>
<dbReference type="SMART" id="SM00065">
    <property type="entry name" value="GAF"/>
    <property type="match status" value="1"/>
</dbReference>
<dbReference type="Pfam" id="PF01590">
    <property type="entry name" value="GAF"/>
    <property type="match status" value="1"/>
</dbReference>
<dbReference type="InterPro" id="IPR043128">
    <property type="entry name" value="Rev_trsase/Diguanyl_cyclase"/>
</dbReference>
<reference evidence="5 6" key="1">
    <citation type="submission" date="2020-04" db="EMBL/GenBank/DDBJ databases">
        <title>Massilia sp. nov., a cold adapted bacteria isolated from Arctic soil.</title>
        <authorList>
            <person name="Son J."/>
            <person name="Ka J.-O."/>
        </authorList>
    </citation>
    <scope>NUCLEOTIDE SEQUENCE [LARGE SCALE GENOMIC DNA]</scope>
    <source>
        <strain evidence="5 6">ML15P13</strain>
    </source>
</reference>
<keyword evidence="1" id="KW-0175">Coiled coil</keyword>
<dbReference type="PANTHER" id="PTHR44757">
    <property type="entry name" value="DIGUANYLATE CYCLASE DGCP"/>
    <property type="match status" value="1"/>
</dbReference>
<gene>
    <name evidence="5" type="ORF">HGB41_09910</name>
</gene>